<dbReference type="eggNOG" id="KOG3061">
    <property type="taxonomic scope" value="Eukaryota"/>
</dbReference>
<evidence type="ECO:0000256" key="1">
    <source>
        <dbReference type="ARBA" id="ARBA00023186"/>
    </source>
</evidence>
<dbReference type="Pfam" id="PF05348">
    <property type="entry name" value="UMP1"/>
    <property type="match status" value="1"/>
</dbReference>
<dbReference type="OrthoDB" id="15001at2759"/>
<reference evidence="5" key="5">
    <citation type="submission" date="2018-04" db="UniProtKB">
        <authorList>
            <consortium name="EnsemblFungi"/>
        </authorList>
    </citation>
    <scope>IDENTIFICATION</scope>
    <source>
        <strain evidence="5">R3-111a-1</strain>
    </source>
</reference>
<proteinExistence type="inferred from homology"/>
<name>J3NP08_GAET3</name>
<keyword evidence="1" id="KW-0143">Chaperone</keyword>
<comment type="similarity">
    <text evidence="2">Belongs to the POMP/UMP1 family.</text>
</comment>
<feature type="region of interest" description="Disordered" evidence="3">
    <location>
        <begin position="1"/>
        <end position="43"/>
    </location>
</feature>
<dbReference type="EnsemblFungi" id="EJT77911">
    <property type="protein sequence ID" value="EJT77911"/>
    <property type="gene ID" value="GGTG_03014"/>
</dbReference>
<dbReference type="GO" id="GO:0006974">
    <property type="term" value="P:DNA damage response"/>
    <property type="evidence" value="ECO:0007669"/>
    <property type="project" value="EnsemblFungi"/>
</dbReference>
<dbReference type="GeneID" id="20343472"/>
<accession>J3NP08</accession>
<evidence type="ECO:0008006" key="7">
    <source>
        <dbReference type="Google" id="ProtNLM"/>
    </source>
</evidence>
<gene>
    <name evidence="5" type="primary">20343472</name>
    <name evidence="4" type="ORF">GGTG_03014</name>
</gene>
<dbReference type="PANTHER" id="PTHR12828">
    <property type="entry name" value="PROTEASOME MATURATION PROTEIN UMP1"/>
    <property type="match status" value="1"/>
</dbReference>
<reference evidence="5" key="4">
    <citation type="journal article" date="2015" name="G3 (Bethesda)">
        <title>Genome sequences of three phytopathogenic species of the Magnaporthaceae family of fungi.</title>
        <authorList>
            <person name="Okagaki L.H."/>
            <person name="Nunes C.C."/>
            <person name="Sailsbery J."/>
            <person name="Clay B."/>
            <person name="Brown D."/>
            <person name="John T."/>
            <person name="Oh Y."/>
            <person name="Young N."/>
            <person name="Fitzgerald M."/>
            <person name="Haas B.J."/>
            <person name="Zeng Q."/>
            <person name="Young S."/>
            <person name="Adiconis X."/>
            <person name="Fan L."/>
            <person name="Levin J.Z."/>
            <person name="Mitchell T.K."/>
            <person name="Okubara P.A."/>
            <person name="Farman M.L."/>
            <person name="Kohn L.M."/>
            <person name="Birren B."/>
            <person name="Ma L.-J."/>
            <person name="Dean R.A."/>
        </authorList>
    </citation>
    <scope>NUCLEOTIDE SEQUENCE</scope>
    <source>
        <strain evidence="5">R3-111a-1</strain>
    </source>
</reference>
<dbReference type="PANTHER" id="PTHR12828:SF3">
    <property type="entry name" value="PROTEASOME MATURATION PROTEIN"/>
    <property type="match status" value="1"/>
</dbReference>
<evidence type="ECO:0000313" key="6">
    <source>
        <dbReference type="Proteomes" id="UP000006039"/>
    </source>
</evidence>
<dbReference type="EMBL" id="GL385396">
    <property type="protein sequence ID" value="EJT77911.1"/>
    <property type="molecule type" value="Genomic_DNA"/>
</dbReference>
<dbReference type="InterPro" id="IPR008012">
    <property type="entry name" value="Ump1"/>
</dbReference>
<protein>
    <recommendedName>
        <fullName evidence="7">Proteasome maturation factor UMP1</fullName>
    </recommendedName>
</protein>
<sequence>MSLRIVPADAHSSTFSHIGERSKGAPSAPGLHDTLRAGVGPSAFSALPSTSSAVPQTTSAHPLEARLKAWEATQHRLRMETLRRTFGMAEPIRREMELKIARDGEWRPLALGGAQPGLHEDILRGRDATVDWDDVFTNEASLPVAGIHDEMERKLKI</sequence>
<dbReference type="GO" id="GO:0006511">
    <property type="term" value="P:ubiquitin-dependent protein catabolic process"/>
    <property type="evidence" value="ECO:0007669"/>
    <property type="project" value="EnsemblFungi"/>
</dbReference>
<evidence type="ECO:0000256" key="2">
    <source>
        <dbReference type="ARBA" id="ARBA00043974"/>
    </source>
</evidence>
<dbReference type="RefSeq" id="XP_009219056.1">
    <property type="nucleotide sequence ID" value="XM_009220792.1"/>
</dbReference>
<dbReference type="HOGENOM" id="CLU_100687_0_0_1"/>
<reference evidence="6" key="1">
    <citation type="submission" date="2010-07" db="EMBL/GenBank/DDBJ databases">
        <title>The genome sequence of Gaeumannomyces graminis var. tritici strain R3-111a-1.</title>
        <authorList>
            <consortium name="The Broad Institute Genome Sequencing Platform"/>
            <person name="Ma L.-J."/>
            <person name="Dead R."/>
            <person name="Young S."/>
            <person name="Zeng Q."/>
            <person name="Koehrsen M."/>
            <person name="Alvarado L."/>
            <person name="Berlin A."/>
            <person name="Chapman S.B."/>
            <person name="Chen Z."/>
            <person name="Freedman E."/>
            <person name="Gellesch M."/>
            <person name="Goldberg J."/>
            <person name="Griggs A."/>
            <person name="Gujja S."/>
            <person name="Heilman E.R."/>
            <person name="Heiman D."/>
            <person name="Hepburn T."/>
            <person name="Howarth C."/>
            <person name="Jen D."/>
            <person name="Larson L."/>
            <person name="Mehta T."/>
            <person name="Neiman D."/>
            <person name="Pearson M."/>
            <person name="Roberts A."/>
            <person name="Saif S."/>
            <person name="Shea T."/>
            <person name="Shenoy N."/>
            <person name="Sisk P."/>
            <person name="Stolte C."/>
            <person name="Sykes S."/>
            <person name="Walk T."/>
            <person name="White J."/>
            <person name="Yandava C."/>
            <person name="Haas B."/>
            <person name="Nusbaum C."/>
            <person name="Birren B."/>
        </authorList>
    </citation>
    <scope>NUCLEOTIDE SEQUENCE [LARGE SCALE GENOMIC DNA]</scope>
    <source>
        <strain evidence="6">R3-111a-1</strain>
    </source>
</reference>
<evidence type="ECO:0000256" key="3">
    <source>
        <dbReference type="SAM" id="MobiDB-lite"/>
    </source>
</evidence>
<dbReference type="VEuPathDB" id="FungiDB:GGTG_03014"/>
<reference evidence="4" key="2">
    <citation type="submission" date="2010-07" db="EMBL/GenBank/DDBJ databases">
        <authorList>
            <consortium name="The Broad Institute Genome Sequencing Platform"/>
            <consortium name="Broad Institute Genome Sequencing Center for Infectious Disease"/>
            <person name="Ma L.-J."/>
            <person name="Dead R."/>
            <person name="Young S."/>
            <person name="Zeng Q."/>
            <person name="Koehrsen M."/>
            <person name="Alvarado L."/>
            <person name="Berlin A."/>
            <person name="Chapman S.B."/>
            <person name="Chen Z."/>
            <person name="Freedman E."/>
            <person name="Gellesch M."/>
            <person name="Goldberg J."/>
            <person name="Griggs A."/>
            <person name="Gujja S."/>
            <person name="Heilman E.R."/>
            <person name="Heiman D."/>
            <person name="Hepburn T."/>
            <person name="Howarth C."/>
            <person name="Jen D."/>
            <person name="Larson L."/>
            <person name="Mehta T."/>
            <person name="Neiman D."/>
            <person name="Pearson M."/>
            <person name="Roberts A."/>
            <person name="Saif S."/>
            <person name="Shea T."/>
            <person name="Shenoy N."/>
            <person name="Sisk P."/>
            <person name="Stolte C."/>
            <person name="Sykes S."/>
            <person name="Walk T."/>
            <person name="White J."/>
            <person name="Yandava C."/>
            <person name="Haas B."/>
            <person name="Nusbaum C."/>
            <person name="Birren B."/>
        </authorList>
    </citation>
    <scope>NUCLEOTIDE SEQUENCE</scope>
    <source>
        <strain evidence="4">R3-111a-1</strain>
    </source>
</reference>
<dbReference type="GO" id="GO:0005634">
    <property type="term" value="C:nucleus"/>
    <property type="evidence" value="ECO:0007669"/>
    <property type="project" value="EnsemblFungi"/>
</dbReference>
<keyword evidence="6" id="KW-1185">Reference proteome</keyword>
<dbReference type="FunCoup" id="J3NP08">
    <property type="interactions" value="394"/>
</dbReference>
<dbReference type="GO" id="GO:0080129">
    <property type="term" value="P:proteasome core complex assembly"/>
    <property type="evidence" value="ECO:0007669"/>
    <property type="project" value="EnsemblFungi"/>
</dbReference>
<dbReference type="STRING" id="644352.J3NP08"/>
<dbReference type="AlphaFoldDB" id="J3NP08"/>
<organism evidence="4">
    <name type="scientific">Gaeumannomyces tritici (strain R3-111a-1)</name>
    <name type="common">Wheat and barley take-all root rot fungus</name>
    <name type="synonym">Gaeumannomyces graminis var. tritici</name>
    <dbReference type="NCBI Taxonomy" id="644352"/>
    <lineage>
        <taxon>Eukaryota</taxon>
        <taxon>Fungi</taxon>
        <taxon>Dikarya</taxon>
        <taxon>Ascomycota</taxon>
        <taxon>Pezizomycotina</taxon>
        <taxon>Sordariomycetes</taxon>
        <taxon>Sordariomycetidae</taxon>
        <taxon>Magnaporthales</taxon>
        <taxon>Magnaporthaceae</taxon>
        <taxon>Gaeumannomyces</taxon>
    </lineage>
</organism>
<dbReference type="Proteomes" id="UP000006039">
    <property type="component" value="Unassembled WGS sequence"/>
</dbReference>
<evidence type="ECO:0000313" key="5">
    <source>
        <dbReference type="EnsemblFungi" id="EJT77911"/>
    </source>
</evidence>
<dbReference type="GO" id="GO:0005737">
    <property type="term" value="C:cytoplasm"/>
    <property type="evidence" value="ECO:0007669"/>
    <property type="project" value="EnsemblFungi"/>
</dbReference>
<reference evidence="4" key="3">
    <citation type="submission" date="2010-09" db="EMBL/GenBank/DDBJ databases">
        <title>Annotation of Gaeumannomyces graminis var. tritici R3-111a-1.</title>
        <authorList>
            <consortium name="The Broad Institute Genome Sequencing Platform"/>
            <person name="Ma L.-J."/>
            <person name="Dead R."/>
            <person name="Young S.K."/>
            <person name="Zeng Q."/>
            <person name="Gargeya S."/>
            <person name="Fitzgerald M."/>
            <person name="Haas B."/>
            <person name="Abouelleil A."/>
            <person name="Alvarado L."/>
            <person name="Arachchi H.M."/>
            <person name="Berlin A."/>
            <person name="Brown A."/>
            <person name="Chapman S.B."/>
            <person name="Chen Z."/>
            <person name="Dunbar C."/>
            <person name="Freedman E."/>
            <person name="Gearin G."/>
            <person name="Gellesch M."/>
            <person name="Goldberg J."/>
            <person name="Griggs A."/>
            <person name="Gujja S."/>
            <person name="Heiman D."/>
            <person name="Howarth C."/>
            <person name="Larson L."/>
            <person name="Lui A."/>
            <person name="MacDonald P.J.P."/>
            <person name="Mehta T."/>
            <person name="Montmayeur A."/>
            <person name="Murphy C."/>
            <person name="Neiman D."/>
            <person name="Pearson M."/>
            <person name="Priest M."/>
            <person name="Roberts A."/>
            <person name="Saif S."/>
            <person name="Shea T."/>
            <person name="Shenoy N."/>
            <person name="Sisk P."/>
            <person name="Stolte C."/>
            <person name="Sykes S."/>
            <person name="Yandava C."/>
            <person name="Wortman J."/>
            <person name="Nusbaum C."/>
            <person name="Birren B."/>
        </authorList>
    </citation>
    <scope>NUCLEOTIDE SEQUENCE</scope>
    <source>
        <strain evidence="4">R3-111a-1</strain>
    </source>
</reference>
<evidence type="ECO:0000313" key="4">
    <source>
        <dbReference type="EMBL" id="EJT77911.1"/>
    </source>
</evidence>